<proteinExistence type="predicted"/>
<dbReference type="GeneID" id="36573826"/>
<protein>
    <recommendedName>
        <fullName evidence="3">Protein kinase domain-containing protein</fullName>
    </recommendedName>
</protein>
<evidence type="ECO:0000313" key="1">
    <source>
        <dbReference type="EMBL" id="PSS18445.1"/>
    </source>
</evidence>
<gene>
    <name evidence="1" type="ORF">M430DRAFT_27902</name>
</gene>
<dbReference type="OrthoDB" id="1668230at2759"/>
<accession>A0A2T3B1L1</accession>
<evidence type="ECO:0008006" key="3">
    <source>
        <dbReference type="Google" id="ProtNLM"/>
    </source>
</evidence>
<dbReference type="EMBL" id="KZ679011">
    <property type="protein sequence ID" value="PSS18445.1"/>
    <property type="molecule type" value="Genomic_DNA"/>
</dbReference>
<dbReference type="SUPFAM" id="SSF56112">
    <property type="entry name" value="Protein kinase-like (PK-like)"/>
    <property type="match status" value="1"/>
</dbReference>
<evidence type="ECO:0000313" key="2">
    <source>
        <dbReference type="Proteomes" id="UP000241818"/>
    </source>
</evidence>
<reference evidence="1 2" key="1">
    <citation type="journal article" date="2018" name="New Phytol.">
        <title>Comparative genomics and transcriptomics depict ericoid mycorrhizal fungi as versatile saprotrophs and plant mutualists.</title>
        <authorList>
            <person name="Martino E."/>
            <person name="Morin E."/>
            <person name="Grelet G.A."/>
            <person name="Kuo A."/>
            <person name="Kohler A."/>
            <person name="Daghino S."/>
            <person name="Barry K.W."/>
            <person name="Cichocki N."/>
            <person name="Clum A."/>
            <person name="Dockter R.B."/>
            <person name="Hainaut M."/>
            <person name="Kuo R.C."/>
            <person name="LaButti K."/>
            <person name="Lindahl B.D."/>
            <person name="Lindquist E.A."/>
            <person name="Lipzen A."/>
            <person name="Khouja H.R."/>
            <person name="Magnuson J."/>
            <person name="Murat C."/>
            <person name="Ohm R.A."/>
            <person name="Singer S.W."/>
            <person name="Spatafora J.W."/>
            <person name="Wang M."/>
            <person name="Veneault-Fourrey C."/>
            <person name="Henrissat B."/>
            <person name="Grigoriev I.V."/>
            <person name="Martin F.M."/>
            <person name="Perotto S."/>
        </authorList>
    </citation>
    <scope>NUCLEOTIDE SEQUENCE [LARGE SCALE GENOMIC DNA]</scope>
    <source>
        <strain evidence="1 2">ATCC 22711</strain>
    </source>
</reference>
<dbReference type="Proteomes" id="UP000241818">
    <property type="component" value="Unassembled WGS sequence"/>
</dbReference>
<dbReference type="AlphaFoldDB" id="A0A2T3B1L1"/>
<sequence length="199" mass="22561">MADVLQSDFEDLALRKLQIPEDVEYHLDKHNLIGVGVFTHVYHVDRGRVRKVPAPYSDDLDLAIKSLRREGEIYVYLGDHPRVVKCLAKGDLFVDLDFSDGHDVLGFENSSHQLPRDLDGDMPSTVQSDLFALGSTLYEIMAGRRPYEGIPDGTITERYTKRIFPDVTSILCGDVIISCWQGCFRNAEEVLELFSLDIR</sequence>
<dbReference type="RefSeq" id="XP_024720797.1">
    <property type="nucleotide sequence ID" value="XM_024865745.1"/>
</dbReference>
<organism evidence="1 2">
    <name type="scientific">Amorphotheca resinae ATCC 22711</name>
    <dbReference type="NCBI Taxonomy" id="857342"/>
    <lineage>
        <taxon>Eukaryota</taxon>
        <taxon>Fungi</taxon>
        <taxon>Dikarya</taxon>
        <taxon>Ascomycota</taxon>
        <taxon>Pezizomycotina</taxon>
        <taxon>Leotiomycetes</taxon>
        <taxon>Helotiales</taxon>
        <taxon>Amorphothecaceae</taxon>
        <taxon>Amorphotheca</taxon>
    </lineage>
</organism>
<dbReference type="Gene3D" id="1.10.510.10">
    <property type="entry name" value="Transferase(Phosphotransferase) domain 1"/>
    <property type="match status" value="1"/>
</dbReference>
<dbReference type="InParanoid" id="A0A2T3B1L1"/>
<keyword evidence="2" id="KW-1185">Reference proteome</keyword>
<name>A0A2T3B1L1_AMORE</name>
<dbReference type="InterPro" id="IPR011009">
    <property type="entry name" value="Kinase-like_dom_sf"/>
</dbReference>